<name>A0A0G0VAB6_9BACT</name>
<gene>
    <name evidence="1" type="ORF">UU50_C0023G0010</name>
</gene>
<comment type="caution">
    <text evidence="1">The sequence shown here is derived from an EMBL/GenBank/DDBJ whole genome shotgun (WGS) entry which is preliminary data.</text>
</comment>
<sequence length="197" mass="21973">MKIVLIHGFKASSHSNFFPWLTDELKKQGHEVVCPDMPGAEDPDSEEWVKFLLEEVGPIDDETIVLGHSLGGATALRFLEAAEVYSTPKACILVSTPWMIKSEQFRGFFLSELDFEVLMWKASKFAVVHSKDDPTIPFNHATKYADLLHAQLVEADGCGHFLGEKYPIILSTIQDCIKEPVIYSPGEGIADEYEGVE</sequence>
<dbReference type="EMBL" id="LCAW01000023">
    <property type="protein sequence ID" value="KKR97864.1"/>
    <property type="molecule type" value="Genomic_DNA"/>
</dbReference>
<accession>A0A0G0VAB6</accession>
<reference evidence="1 2" key="1">
    <citation type="journal article" date="2015" name="Nature">
        <title>rRNA introns, odd ribosomes, and small enigmatic genomes across a large radiation of phyla.</title>
        <authorList>
            <person name="Brown C.T."/>
            <person name="Hug L.A."/>
            <person name="Thomas B.C."/>
            <person name="Sharon I."/>
            <person name="Castelle C.J."/>
            <person name="Singh A."/>
            <person name="Wilkins M.J."/>
            <person name="Williams K.H."/>
            <person name="Banfield J.F."/>
        </authorList>
    </citation>
    <scope>NUCLEOTIDE SEQUENCE [LARGE SCALE GENOMIC DNA]</scope>
</reference>
<dbReference type="PANTHER" id="PTHR15394">
    <property type="entry name" value="SERINE HYDROLASE RBBP9"/>
    <property type="match status" value="1"/>
</dbReference>
<dbReference type="InterPro" id="IPR029058">
    <property type="entry name" value="AB_hydrolase_fold"/>
</dbReference>
<dbReference type="AlphaFoldDB" id="A0A0G0VAB6"/>
<dbReference type="Gene3D" id="3.40.50.1820">
    <property type="entry name" value="alpha/beta hydrolase"/>
    <property type="match status" value="1"/>
</dbReference>
<dbReference type="InterPro" id="IPR010662">
    <property type="entry name" value="RBBP9/YdeN"/>
</dbReference>
<dbReference type="Proteomes" id="UP000033930">
    <property type="component" value="Unassembled WGS sequence"/>
</dbReference>
<organism evidence="1 2">
    <name type="scientific">Candidatus Uhrbacteria bacterium GW2011_GWC1_41_20</name>
    <dbReference type="NCBI Taxonomy" id="1618983"/>
    <lineage>
        <taxon>Bacteria</taxon>
        <taxon>Candidatus Uhriibacteriota</taxon>
    </lineage>
</organism>
<protein>
    <submittedName>
        <fullName evidence="1">Uncharacterized protein</fullName>
    </submittedName>
</protein>
<evidence type="ECO:0000313" key="2">
    <source>
        <dbReference type="Proteomes" id="UP000033930"/>
    </source>
</evidence>
<dbReference type="SUPFAM" id="SSF53474">
    <property type="entry name" value="alpha/beta-Hydrolases"/>
    <property type="match status" value="1"/>
</dbReference>
<dbReference type="GO" id="GO:0016787">
    <property type="term" value="F:hydrolase activity"/>
    <property type="evidence" value="ECO:0007669"/>
    <property type="project" value="InterPro"/>
</dbReference>
<proteinExistence type="predicted"/>
<dbReference type="PANTHER" id="PTHR15394:SF3">
    <property type="entry name" value="SERINE HYDROLASE RBBP9"/>
    <property type="match status" value="1"/>
</dbReference>
<evidence type="ECO:0000313" key="1">
    <source>
        <dbReference type="EMBL" id="KKR97864.1"/>
    </source>
</evidence>
<dbReference type="Pfam" id="PF06821">
    <property type="entry name" value="Ser_hydrolase"/>
    <property type="match status" value="1"/>
</dbReference>